<gene>
    <name evidence="1" type="ORF">FPZ12_024615</name>
</gene>
<dbReference type="AlphaFoldDB" id="A0A5N0UWM2"/>
<evidence type="ECO:0000313" key="1">
    <source>
        <dbReference type="EMBL" id="KAA9157586.1"/>
    </source>
</evidence>
<dbReference type="InterPro" id="IPR036291">
    <property type="entry name" value="NAD(P)-bd_dom_sf"/>
</dbReference>
<dbReference type="Gene3D" id="3.40.50.720">
    <property type="entry name" value="NAD(P)-binding Rossmann-like Domain"/>
    <property type="match status" value="1"/>
</dbReference>
<reference evidence="1" key="1">
    <citation type="submission" date="2019-09" db="EMBL/GenBank/DDBJ databases">
        <authorList>
            <person name="Teo W.F.A."/>
            <person name="Duangmal K."/>
        </authorList>
    </citation>
    <scope>NUCLEOTIDE SEQUENCE [LARGE SCALE GENOMIC DNA]</scope>
    <source>
        <strain evidence="1">K81G1</strain>
    </source>
</reference>
<evidence type="ECO:0000313" key="2">
    <source>
        <dbReference type="Proteomes" id="UP000319769"/>
    </source>
</evidence>
<evidence type="ECO:0008006" key="3">
    <source>
        <dbReference type="Google" id="ProtNLM"/>
    </source>
</evidence>
<sequence length="200" mass="20876">MPAIPGFDGVGALPDGTVVGFGNVRPPYGALAERAVQVLRKLGAGRVIATGRRAEALREVGADATIRTDVPDEDLVAAFRHVDCDVVLDFLWGRPTELLIRALTPAGLGLAKPTRLVQVGASAGGTLSLPAASVRTSGVEIYGATKGLTPTAMTEAYEQVVEWARAGELVCDIERVPLSGIEDAWARDAPPGKRMVVVPG</sequence>
<comment type="caution">
    <text evidence="1">The sequence shown here is derived from an EMBL/GenBank/DDBJ whole genome shotgun (WGS) entry which is preliminary data.</text>
</comment>
<proteinExistence type="predicted"/>
<name>A0A5N0UWM2_9PSEU</name>
<dbReference type="EMBL" id="VMNW02000040">
    <property type="protein sequence ID" value="KAA9157586.1"/>
    <property type="molecule type" value="Genomic_DNA"/>
</dbReference>
<keyword evidence="2" id="KW-1185">Reference proteome</keyword>
<dbReference type="Proteomes" id="UP000319769">
    <property type="component" value="Unassembled WGS sequence"/>
</dbReference>
<dbReference type="OrthoDB" id="9787435at2"/>
<organism evidence="1 2">
    <name type="scientific">Amycolatopsis acidicola</name>
    <dbReference type="NCBI Taxonomy" id="2596893"/>
    <lineage>
        <taxon>Bacteria</taxon>
        <taxon>Bacillati</taxon>
        <taxon>Actinomycetota</taxon>
        <taxon>Actinomycetes</taxon>
        <taxon>Pseudonocardiales</taxon>
        <taxon>Pseudonocardiaceae</taxon>
        <taxon>Amycolatopsis</taxon>
    </lineage>
</organism>
<protein>
    <recommendedName>
        <fullName evidence="3">Zinc-binding dehydrogenase</fullName>
    </recommendedName>
</protein>
<dbReference type="SUPFAM" id="SSF51735">
    <property type="entry name" value="NAD(P)-binding Rossmann-fold domains"/>
    <property type="match status" value="1"/>
</dbReference>
<accession>A0A5N0UWM2</accession>